<organism evidence="3 4">
    <name type="scientific">Marinilabilia salmonicolor</name>
    <dbReference type="NCBI Taxonomy" id="989"/>
    <lineage>
        <taxon>Bacteria</taxon>
        <taxon>Pseudomonadati</taxon>
        <taxon>Bacteroidota</taxon>
        <taxon>Bacteroidia</taxon>
        <taxon>Marinilabiliales</taxon>
        <taxon>Marinilabiliaceae</taxon>
        <taxon>Marinilabilia</taxon>
    </lineage>
</organism>
<dbReference type="PIRSF" id="PIRSF006661">
    <property type="entry name" value="PP-lp_UCP006661"/>
    <property type="match status" value="1"/>
</dbReference>
<dbReference type="GO" id="GO:0006163">
    <property type="term" value="P:purine nucleotide metabolic process"/>
    <property type="evidence" value="ECO:0007669"/>
    <property type="project" value="UniProtKB-ARBA"/>
</dbReference>
<feature type="active site" description="Nucleophile and sulfur donor" evidence="1">
    <location>
        <position position="180"/>
    </location>
</feature>
<dbReference type="InterPro" id="IPR014729">
    <property type="entry name" value="Rossmann-like_a/b/a_fold"/>
</dbReference>
<evidence type="ECO:0000313" key="4">
    <source>
        <dbReference type="Proteomes" id="UP000252733"/>
    </source>
</evidence>
<accession>A0A2T0XCE9</accession>
<keyword evidence="4" id="KW-1185">Reference proteome</keyword>
<dbReference type="EMBL" id="QPIZ01000013">
    <property type="protein sequence ID" value="RCW33240.1"/>
    <property type="molecule type" value="Genomic_DNA"/>
</dbReference>
<dbReference type="GO" id="GO:0016783">
    <property type="term" value="F:sulfurtransferase activity"/>
    <property type="evidence" value="ECO:0007669"/>
    <property type="project" value="InterPro"/>
</dbReference>
<evidence type="ECO:0000259" key="2">
    <source>
        <dbReference type="Pfam" id="PF02540"/>
    </source>
</evidence>
<proteinExistence type="predicted"/>
<evidence type="ECO:0000313" key="3">
    <source>
        <dbReference type="EMBL" id="RCW33240.1"/>
    </source>
</evidence>
<dbReference type="OrthoDB" id="9776919at2"/>
<gene>
    <name evidence="3" type="ORF">DFO77_1135</name>
</gene>
<dbReference type="NCBIfam" id="TIGR00268">
    <property type="entry name" value="ATP-dependent sacrificial sulfur transferase LarE"/>
    <property type="match status" value="1"/>
</dbReference>
<dbReference type="CDD" id="cd01990">
    <property type="entry name" value="LarE-like"/>
    <property type="match status" value="1"/>
</dbReference>
<dbReference type="SUPFAM" id="SSF52402">
    <property type="entry name" value="Adenine nucleotide alpha hydrolases-like"/>
    <property type="match status" value="1"/>
</dbReference>
<dbReference type="PANTHER" id="PTHR43169:SF2">
    <property type="entry name" value="NAD_GMP SYNTHASE DOMAIN-CONTAINING PROTEIN"/>
    <property type="match status" value="1"/>
</dbReference>
<sequence>MANSLNTELYEKTKKWFTHHQGALVALSGGVDSCLAAFLSRHFLGKEKTMAVIGDSPALKRRDLQQAIDFCTVHDINYQIIKPGEINDPRYNSNPEDRCFWCKNSLYTAMKSLKEDQFPDYTIINGSNKSDLGDYRPGLKAADQYRVLSPLADCGFEKEDIRAMAKHFNLKEWSKPASPCLSSRFPYGESISIKKLKMVENAEALINQHGFSDVRARYRTGEVSIEVPANEITRLKEILPKLTPSLQKIGFSDALADEEGLVSGKLNRVLFKDQNNSEERTQ</sequence>
<dbReference type="Proteomes" id="UP000252733">
    <property type="component" value="Unassembled WGS sequence"/>
</dbReference>
<dbReference type="STRING" id="1168289.GCA_000259075_01295"/>
<dbReference type="PANTHER" id="PTHR43169">
    <property type="entry name" value="EXSB FAMILY PROTEIN"/>
    <property type="match status" value="1"/>
</dbReference>
<reference evidence="3 4" key="1">
    <citation type="submission" date="2018-07" db="EMBL/GenBank/DDBJ databases">
        <title>Freshwater and sediment microbial communities from various areas in North America, analyzing microbe dynamics in response to fracking.</title>
        <authorList>
            <person name="Lamendella R."/>
        </authorList>
    </citation>
    <scope>NUCLEOTIDE SEQUENCE [LARGE SCALE GENOMIC DNA]</scope>
    <source>
        <strain evidence="3 4">160A</strain>
    </source>
</reference>
<protein>
    <recommendedName>
        <fullName evidence="2">NAD/GMP synthase domain-containing protein</fullName>
    </recommendedName>
</protein>
<dbReference type="Pfam" id="PF02540">
    <property type="entry name" value="NAD_synthase"/>
    <property type="match status" value="1"/>
</dbReference>
<dbReference type="Gene3D" id="3.40.50.620">
    <property type="entry name" value="HUPs"/>
    <property type="match status" value="1"/>
</dbReference>
<dbReference type="InterPro" id="IPR022310">
    <property type="entry name" value="NAD/GMP_synthase"/>
</dbReference>
<name>A0A2T0XCE9_9BACT</name>
<feature type="domain" description="NAD/GMP synthase" evidence="2">
    <location>
        <begin position="18"/>
        <end position="82"/>
    </location>
</feature>
<evidence type="ECO:0000256" key="1">
    <source>
        <dbReference type="PIRSR" id="PIRSR006661-1"/>
    </source>
</evidence>
<dbReference type="InterPro" id="IPR005232">
    <property type="entry name" value="LarE"/>
</dbReference>
<comment type="caution">
    <text evidence="3">The sequence shown here is derived from an EMBL/GenBank/DDBJ whole genome shotgun (WGS) entry which is preliminary data.</text>
</comment>
<dbReference type="InterPro" id="IPR052188">
    <property type="entry name" value="Ni-pincer_cofactor_biosynth"/>
</dbReference>
<dbReference type="RefSeq" id="WP_106153897.1">
    <property type="nucleotide sequence ID" value="NZ_PVTS01000014.1"/>
</dbReference>
<dbReference type="AlphaFoldDB" id="A0A2T0XCE9"/>